<dbReference type="EC" id="3.5.1.88" evidence="2"/>
<keyword evidence="4" id="KW-1185">Reference proteome</keyword>
<name>A0AAN0MFH0_9RHOB</name>
<proteinExistence type="inferred from homology"/>
<evidence type="ECO:0000256" key="1">
    <source>
        <dbReference type="ARBA" id="ARBA00010759"/>
    </source>
</evidence>
<dbReference type="PANTHER" id="PTHR10458:SF22">
    <property type="entry name" value="PEPTIDE DEFORMYLASE"/>
    <property type="match status" value="1"/>
</dbReference>
<organism evidence="3 4">
    <name type="scientific">Yoonia rhodophyticola</name>
    <dbReference type="NCBI Taxonomy" id="3137370"/>
    <lineage>
        <taxon>Bacteria</taxon>
        <taxon>Pseudomonadati</taxon>
        <taxon>Pseudomonadota</taxon>
        <taxon>Alphaproteobacteria</taxon>
        <taxon>Rhodobacterales</taxon>
        <taxon>Paracoccaceae</taxon>
        <taxon>Yoonia</taxon>
    </lineage>
</organism>
<evidence type="ECO:0000313" key="3">
    <source>
        <dbReference type="EMBL" id="WZU68828.1"/>
    </source>
</evidence>
<dbReference type="PRINTS" id="PR01576">
    <property type="entry name" value="PDEFORMYLASE"/>
</dbReference>
<dbReference type="KEGG" id="yrh:AABB31_08155"/>
<dbReference type="InterPro" id="IPR023635">
    <property type="entry name" value="Peptide_deformylase"/>
</dbReference>
<gene>
    <name evidence="2" type="primary">def</name>
    <name evidence="3" type="ORF">AABB31_08155</name>
</gene>
<comment type="similarity">
    <text evidence="1 2">Belongs to the polypeptide deformylase family.</text>
</comment>
<keyword evidence="2" id="KW-0648">Protein biosynthesis</keyword>
<comment type="function">
    <text evidence="2">Removes the formyl group from the N-terminal Met of newly synthesized proteins. Requires at least a dipeptide for an efficient rate of reaction. N-terminal L-methionine is a prerequisite for activity but the enzyme has broad specificity at other positions.</text>
</comment>
<dbReference type="Gene3D" id="3.90.45.10">
    <property type="entry name" value="Peptide deformylase"/>
    <property type="match status" value="1"/>
</dbReference>
<dbReference type="HAMAP" id="MF_00163">
    <property type="entry name" value="Pep_deformylase"/>
    <property type="match status" value="1"/>
</dbReference>
<keyword evidence="2" id="KW-0479">Metal-binding</keyword>
<dbReference type="NCBIfam" id="NF001159">
    <property type="entry name" value="PRK00150.1-3"/>
    <property type="match status" value="1"/>
</dbReference>
<feature type="binding site" evidence="2">
    <location>
        <position position="136"/>
    </location>
    <ligand>
        <name>Fe cation</name>
        <dbReference type="ChEBI" id="CHEBI:24875"/>
    </ligand>
</feature>
<dbReference type="PANTHER" id="PTHR10458">
    <property type="entry name" value="PEPTIDE DEFORMYLASE"/>
    <property type="match status" value="1"/>
</dbReference>
<dbReference type="InterPro" id="IPR036821">
    <property type="entry name" value="Peptide_deformylase_sf"/>
</dbReference>
<dbReference type="GO" id="GO:0006412">
    <property type="term" value="P:translation"/>
    <property type="evidence" value="ECO:0007669"/>
    <property type="project" value="UniProtKB-UniRule"/>
</dbReference>
<dbReference type="PIRSF" id="PIRSF004749">
    <property type="entry name" value="Pep_def"/>
    <property type="match status" value="1"/>
</dbReference>
<feature type="active site" evidence="2">
    <location>
        <position position="137"/>
    </location>
</feature>
<protein>
    <recommendedName>
        <fullName evidence="2">Peptide deformylase</fullName>
        <shortName evidence="2">PDF</shortName>
        <ecNumber evidence="2">3.5.1.88</ecNumber>
    </recommendedName>
    <alternativeName>
        <fullName evidence="2">Polypeptide deformylase</fullName>
    </alternativeName>
</protein>
<dbReference type="AlphaFoldDB" id="A0AAN0MFH0"/>
<dbReference type="SUPFAM" id="SSF56420">
    <property type="entry name" value="Peptide deformylase"/>
    <property type="match status" value="1"/>
</dbReference>
<feature type="binding site" evidence="2">
    <location>
        <position position="94"/>
    </location>
    <ligand>
        <name>Fe cation</name>
        <dbReference type="ChEBI" id="CHEBI:24875"/>
    </ligand>
</feature>
<evidence type="ECO:0000313" key="4">
    <source>
        <dbReference type="Proteomes" id="UP001470809"/>
    </source>
</evidence>
<evidence type="ECO:0000256" key="2">
    <source>
        <dbReference type="HAMAP-Rule" id="MF_00163"/>
    </source>
</evidence>
<dbReference type="GO" id="GO:0046872">
    <property type="term" value="F:metal ion binding"/>
    <property type="evidence" value="ECO:0007669"/>
    <property type="project" value="UniProtKB-KW"/>
</dbReference>
<comment type="catalytic activity">
    <reaction evidence="2">
        <text>N-terminal N-formyl-L-methionyl-[peptide] + H2O = N-terminal L-methionyl-[peptide] + formate</text>
        <dbReference type="Rhea" id="RHEA:24420"/>
        <dbReference type="Rhea" id="RHEA-COMP:10639"/>
        <dbReference type="Rhea" id="RHEA-COMP:10640"/>
        <dbReference type="ChEBI" id="CHEBI:15377"/>
        <dbReference type="ChEBI" id="CHEBI:15740"/>
        <dbReference type="ChEBI" id="CHEBI:49298"/>
        <dbReference type="ChEBI" id="CHEBI:64731"/>
        <dbReference type="EC" id="3.5.1.88"/>
    </reaction>
</comment>
<dbReference type="CDD" id="cd00487">
    <property type="entry name" value="Pep_deformylase"/>
    <property type="match status" value="1"/>
</dbReference>
<reference evidence="3" key="1">
    <citation type="submission" date="2024-08" db="EMBL/GenBank/DDBJ databases">
        <title>Phylogenomic analyses of a clade within the roseobacter group suggest taxonomic reassignments of species of the genera Aestuariivita, Citreicella, Loktanella, Nautella, Pelagibaca, Ruegeria, Thalassobius, Thiobacimonas and Tropicibacter, and the proposal o.</title>
        <authorList>
            <person name="Jeon C.O."/>
        </authorList>
    </citation>
    <scope>NUCLEOTIDE SEQUENCE</scope>
    <source>
        <strain evidence="3">SS1-5</strain>
    </source>
</reference>
<keyword evidence="2" id="KW-0378">Hydrolase</keyword>
<accession>A0AAN0MFH0</accession>
<sequence>MAVRPLRFEGDPILAETAAPVTHFGDGLQTLIADLFETMYDAHGRGLAAPQIGVADRVFVTDTTWKEGEKQPLAFVNPEIVAAAPFRQQGPEACLSIPDRSFDVARPVWVDLAWTSPAGIRQTARFQGIGAVCVCHELDHLNGLLITQTGSEI</sequence>
<dbReference type="GO" id="GO:0042586">
    <property type="term" value="F:peptide deformylase activity"/>
    <property type="evidence" value="ECO:0007669"/>
    <property type="project" value="UniProtKB-UniRule"/>
</dbReference>
<dbReference type="Pfam" id="PF01327">
    <property type="entry name" value="Pep_deformylase"/>
    <property type="match status" value="1"/>
</dbReference>
<feature type="binding site" evidence="2">
    <location>
        <position position="140"/>
    </location>
    <ligand>
        <name>Fe cation</name>
        <dbReference type="ChEBI" id="CHEBI:24875"/>
    </ligand>
</feature>
<dbReference type="Proteomes" id="UP001470809">
    <property type="component" value="Chromosome"/>
</dbReference>
<comment type="cofactor">
    <cofactor evidence="2">
        <name>Fe(2+)</name>
        <dbReference type="ChEBI" id="CHEBI:29033"/>
    </cofactor>
    <text evidence="2">Binds 1 Fe(2+) ion.</text>
</comment>
<dbReference type="EMBL" id="CP151767">
    <property type="protein sequence ID" value="WZU68828.1"/>
    <property type="molecule type" value="Genomic_DNA"/>
</dbReference>
<keyword evidence="2" id="KW-0408">Iron</keyword>
<dbReference type="RefSeq" id="WP_342078120.1">
    <property type="nucleotide sequence ID" value="NZ_CP151767.2"/>
</dbReference>